<keyword evidence="3" id="KW-1185">Reference proteome</keyword>
<evidence type="ECO:0000313" key="3">
    <source>
        <dbReference type="Proteomes" id="UP000466794"/>
    </source>
</evidence>
<dbReference type="AlphaFoldDB" id="A0A7K1V8D6"/>
<comment type="caution">
    <text evidence="2">The sequence shown here is derived from an EMBL/GenBank/DDBJ whole genome shotgun (WGS) entry which is preliminary data.</text>
</comment>
<dbReference type="InterPro" id="IPR012296">
    <property type="entry name" value="Nuclease_put_TT1808"/>
</dbReference>
<evidence type="ECO:0000313" key="2">
    <source>
        <dbReference type="EMBL" id="MVU82923.1"/>
    </source>
</evidence>
<dbReference type="Pfam" id="PF05685">
    <property type="entry name" value="Uma2"/>
    <property type="match status" value="1"/>
</dbReference>
<protein>
    <recommendedName>
        <fullName evidence="1">Putative restriction endonuclease domain-containing protein</fullName>
    </recommendedName>
</protein>
<dbReference type="CDD" id="cd06260">
    <property type="entry name" value="DUF820-like"/>
    <property type="match status" value="1"/>
</dbReference>
<name>A0A7K1V8D6_9NOCA</name>
<reference evidence="2 3" key="1">
    <citation type="submission" date="2019-12" db="EMBL/GenBank/DDBJ databases">
        <title>Nocardia sp. nov. ET3-3 isolated from soil.</title>
        <authorList>
            <person name="Kanchanasin P."/>
            <person name="Tanasupawat S."/>
            <person name="Yuki M."/>
            <person name="Kudo T."/>
        </authorList>
    </citation>
    <scope>NUCLEOTIDE SEQUENCE [LARGE SCALE GENOMIC DNA]</scope>
    <source>
        <strain evidence="2 3">ET3-3</strain>
    </source>
</reference>
<sequence length="97" mass="10601">MKGGKSYPEIDAELPVGKSQRRVSDLVVAREEVFDQTRVRSDRMALAVEISSSSESALRDHSIKAGEHAANGIAHYWVIDRQMNSPSASTTKAACQL</sequence>
<accession>A0A7K1V8D6</accession>
<dbReference type="InterPro" id="IPR008538">
    <property type="entry name" value="Uma2"/>
</dbReference>
<feature type="domain" description="Putative restriction endonuclease" evidence="1">
    <location>
        <begin position="12"/>
        <end position="84"/>
    </location>
</feature>
<proteinExistence type="predicted"/>
<dbReference type="Gene3D" id="3.90.1570.10">
    <property type="entry name" value="tt1808, chain A"/>
    <property type="match status" value="1"/>
</dbReference>
<gene>
    <name evidence="2" type="ORF">GPX89_37515</name>
</gene>
<dbReference type="Proteomes" id="UP000466794">
    <property type="component" value="Unassembled WGS sequence"/>
</dbReference>
<evidence type="ECO:0000259" key="1">
    <source>
        <dbReference type="Pfam" id="PF05685"/>
    </source>
</evidence>
<dbReference type="EMBL" id="WRPP01000011">
    <property type="protein sequence ID" value="MVU82923.1"/>
    <property type="molecule type" value="Genomic_DNA"/>
</dbReference>
<organism evidence="2 3">
    <name type="scientific">Nocardia terrae</name>
    <dbReference type="NCBI Taxonomy" id="2675851"/>
    <lineage>
        <taxon>Bacteria</taxon>
        <taxon>Bacillati</taxon>
        <taxon>Actinomycetota</taxon>
        <taxon>Actinomycetes</taxon>
        <taxon>Mycobacteriales</taxon>
        <taxon>Nocardiaceae</taxon>
        <taxon>Nocardia</taxon>
    </lineage>
</organism>